<evidence type="ECO:0000256" key="1">
    <source>
        <dbReference type="SAM" id="SignalP"/>
    </source>
</evidence>
<dbReference type="InterPro" id="IPR008914">
    <property type="entry name" value="PEBP"/>
</dbReference>
<organism evidence="2 3">
    <name type="scientific">Hypsibius exemplaris</name>
    <name type="common">Freshwater tardigrade</name>
    <dbReference type="NCBI Taxonomy" id="2072580"/>
    <lineage>
        <taxon>Eukaryota</taxon>
        <taxon>Metazoa</taxon>
        <taxon>Ecdysozoa</taxon>
        <taxon>Tardigrada</taxon>
        <taxon>Eutardigrada</taxon>
        <taxon>Parachela</taxon>
        <taxon>Hypsibioidea</taxon>
        <taxon>Hypsibiidae</taxon>
        <taxon>Hypsibius</taxon>
    </lineage>
</organism>
<sequence length="220" mass="24454">MYLWAFGILGLVAVVLAQQNNRWNCSRVGNSTFERYCIIANLIDLPAPREVLEVNYTSNTTVNEGNKLSLEQVQSKPSSVQWPVDEGQFYTLIKTDSDSSSERSTINHWLLVNIPGVNFTLNITAGDEIVEYLGANPPKNTGLHRYVFLAYRQVDLLNATELSKQYSSSNRANFQIKKFALENGIGNPVAGNFYLAQSSSAHLMLATFSLALGSLFCTLF</sequence>
<gene>
    <name evidence="2" type="ORF">BV898_02654</name>
</gene>
<dbReference type="PANTHER" id="PTHR11362:SF82">
    <property type="entry name" value="PHOSPHATIDYLETHANOLAMINE-BINDING PROTEIN 4"/>
    <property type="match status" value="1"/>
</dbReference>
<dbReference type="OrthoDB" id="2506647at2759"/>
<dbReference type="Proteomes" id="UP000192578">
    <property type="component" value="Unassembled WGS sequence"/>
</dbReference>
<proteinExistence type="predicted"/>
<keyword evidence="3" id="KW-1185">Reference proteome</keyword>
<dbReference type="Pfam" id="PF01161">
    <property type="entry name" value="PBP"/>
    <property type="match status" value="1"/>
</dbReference>
<feature type="chain" id="PRO_5012235605" evidence="1">
    <location>
        <begin position="18"/>
        <end position="220"/>
    </location>
</feature>
<protein>
    <submittedName>
        <fullName evidence="2">OV-16 antigen</fullName>
    </submittedName>
</protein>
<dbReference type="InterPro" id="IPR036610">
    <property type="entry name" value="PEBP-like_sf"/>
</dbReference>
<accession>A0A1W0X7N1</accession>
<dbReference type="Gene3D" id="3.90.280.10">
    <property type="entry name" value="PEBP-like"/>
    <property type="match status" value="1"/>
</dbReference>
<dbReference type="EMBL" id="MTYJ01000011">
    <property type="protein sequence ID" value="OQV23537.1"/>
    <property type="molecule type" value="Genomic_DNA"/>
</dbReference>
<name>A0A1W0X7N1_HYPEX</name>
<dbReference type="CDD" id="cd00866">
    <property type="entry name" value="PEBP_euk"/>
    <property type="match status" value="1"/>
</dbReference>
<keyword evidence="1" id="KW-0732">Signal</keyword>
<dbReference type="AlphaFoldDB" id="A0A1W0X7N1"/>
<comment type="caution">
    <text evidence="2">The sequence shown here is derived from an EMBL/GenBank/DDBJ whole genome shotgun (WGS) entry which is preliminary data.</text>
</comment>
<feature type="signal peptide" evidence="1">
    <location>
        <begin position="1"/>
        <end position="17"/>
    </location>
</feature>
<dbReference type="PANTHER" id="PTHR11362">
    <property type="entry name" value="PHOSPHATIDYLETHANOLAMINE-BINDING PROTEIN"/>
    <property type="match status" value="1"/>
</dbReference>
<evidence type="ECO:0000313" key="3">
    <source>
        <dbReference type="Proteomes" id="UP000192578"/>
    </source>
</evidence>
<dbReference type="InterPro" id="IPR035810">
    <property type="entry name" value="PEBP_euk"/>
</dbReference>
<reference evidence="3" key="1">
    <citation type="submission" date="2017-01" db="EMBL/GenBank/DDBJ databases">
        <title>Comparative genomics of anhydrobiosis in the tardigrade Hypsibius dujardini.</title>
        <authorList>
            <person name="Yoshida Y."/>
            <person name="Koutsovoulos G."/>
            <person name="Laetsch D."/>
            <person name="Stevens L."/>
            <person name="Kumar S."/>
            <person name="Horikawa D."/>
            <person name="Ishino K."/>
            <person name="Komine S."/>
            <person name="Tomita M."/>
            <person name="Blaxter M."/>
            <person name="Arakawa K."/>
        </authorList>
    </citation>
    <scope>NUCLEOTIDE SEQUENCE [LARGE SCALE GENOMIC DNA]</scope>
    <source>
        <strain evidence="3">Z151</strain>
    </source>
</reference>
<evidence type="ECO:0000313" key="2">
    <source>
        <dbReference type="EMBL" id="OQV23537.1"/>
    </source>
</evidence>
<dbReference type="SUPFAM" id="SSF49777">
    <property type="entry name" value="PEBP-like"/>
    <property type="match status" value="1"/>
</dbReference>